<sequence length="118" mass="11391">MRWRNDEGGAGSVLALGTVAALAVAITVLLPFALLAPVKHRVKDAADAAALAAADSVVGLAPGAPCELATTVAEGNGASVLRCSVDGLIATITAGVTLLGLPITATSSAGPPAENAPP</sequence>
<dbReference type="InterPro" id="IPR021202">
    <property type="entry name" value="Rv3654c-like"/>
</dbReference>
<gene>
    <name evidence="2" type="ORF">ACFFGH_29425</name>
</gene>
<accession>A0ABV6S1G6</accession>
<evidence type="ECO:0000313" key="2">
    <source>
        <dbReference type="EMBL" id="MFC0681973.1"/>
    </source>
</evidence>
<keyword evidence="1" id="KW-0812">Transmembrane</keyword>
<keyword evidence="1" id="KW-1133">Transmembrane helix</keyword>
<dbReference type="RefSeq" id="WP_386675555.1">
    <property type="nucleotide sequence ID" value="NZ_JBHLTG010000010.1"/>
</dbReference>
<comment type="caution">
    <text evidence="2">The sequence shown here is derived from an EMBL/GenBank/DDBJ whole genome shotgun (WGS) entry which is preliminary data.</text>
</comment>
<dbReference type="NCBIfam" id="TIGR03816">
    <property type="entry name" value="tadE_like_DECH"/>
    <property type="match status" value="1"/>
</dbReference>
<dbReference type="Proteomes" id="UP001589896">
    <property type="component" value="Unassembled WGS sequence"/>
</dbReference>
<reference evidence="2 3" key="1">
    <citation type="submission" date="2024-09" db="EMBL/GenBank/DDBJ databases">
        <authorList>
            <person name="Sun Q."/>
            <person name="Mori K."/>
        </authorList>
    </citation>
    <scope>NUCLEOTIDE SEQUENCE [LARGE SCALE GENOMIC DNA]</scope>
    <source>
        <strain evidence="2 3">KCTC 23076</strain>
    </source>
</reference>
<name>A0ABV6S1G6_9GAMM</name>
<dbReference type="EMBL" id="JBHLTG010000010">
    <property type="protein sequence ID" value="MFC0681973.1"/>
    <property type="molecule type" value="Genomic_DNA"/>
</dbReference>
<keyword evidence="3" id="KW-1185">Reference proteome</keyword>
<protein>
    <submittedName>
        <fullName evidence="2">Rv3654c family TadE-like protein</fullName>
    </submittedName>
</protein>
<feature type="transmembrane region" description="Helical" evidence="1">
    <location>
        <begin position="12"/>
        <end position="35"/>
    </location>
</feature>
<proteinExistence type="predicted"/>
<keyword evidence="1" id="KW-0472">Membrane</keyword>
<organism evidence="2 3">
    <name type="scientific">Lysobacter korlensis</name>
    <dbReference type="NCBI Taxonomy" id="553636"/>
    <lineage>
        <taxon>Bacteria</taxon>
        <taxon>Pseudomonadati</taxon>
        <taxon>Pseudomonadota</taxon>
        <taxon>Gammaproteobacteria</taxon>
        <taxon>Lysobacterales</taxon>
        <taxon>Lysobacteraceae</taxon>
        <taxon>Lysobacter</taxon>
    </lineage>
</organism>
<evidence type="ECO:0000256" key="1">
    <source>
        <dbReference type="SAM" id="Phobius"/>
    </source>
</evidence>
<evidence type="ECO:0000313" key="3">
    <source>
        <dbReference type="Proteomes" id="UP001589896"/>
    </source>
</evidence>